<gene>
    <name evidence="5" type="ORF">ABXL37_15160</name>
</gene>
<evidence type="ECO:0000313" key="6">
    <source>
        <dbReference type="Proteomes" id="UP001548587"/>
    </source>
</evidence>
<keyword evidence="2" id="KW-0238">DNA-binding</keyword>
<dbReference type="Proteomes" id="UP001548587">
    <property type="component" value="Unassembled WGS sequence"/>
</dbReference>
<organism evidence="5 6">
    <name type="scientific">Burkholderia sola</name>
    <dbReference type="NCBI Taxonomy" id="2843302"/>
    <lineage>
        <taxon>Bacteria</taxon>
        <taxon>Pseudomonadati</taxon>
        <taxon>Pseudomonadota</taxon>
        <taxon>Betaproteobacteria</taxon>
        <taxon>Burkholderiales</taxon>
        <taxon>Burkholderiaceae</taxon>
        <taxon>Burkholderia</taxon>
        <taxon>Burkholderia cepacia complex</taxon>
    </lineage>
</organism>
<evidence type="ECO:0000313" key="5">
    <source>
        <dbReference type="EMBL" id="MET1475594.1"/>
    </source>
</evidence>
<evidence type="ECO:0000259" key="4">
    <source>
        <dbReference type="PROSITE" id="PS01124"/>
    </source>
</evidence>
<name>A0ABV2C914_9BURK</name>
<dbReference type="PANTHER" id="PTHR46796:SF6">
    <property type="entry name" value="ARAC SUBFAMILY"/>
    <property type="match status" value="1"/>
</dbReference>
<proteinExistence type="predicted"/>
<keyword evidence="3" id="KW-0804">Transcription</keyword>
<keyword evidence="1" id="KW-0805">Transcription regulation</keyword>
<sequence length="307" mass="34410">MKHARLDFRNPESRRSMLGDGSVLTSDGLGWDSIYFEHRCADAFETTEHVIDDHYLMVKLNPLSKAERWIGGKLHQETQRRGSTVYVPNGSPHRVRYTSSLGSLNLMALRPAFVADVAYELGVTGFEAFPQFAETEQRLILEASEMLQAEIIDGNPHGSLFADIYARMIAAHVVSRFRRPETVTRQASSALGQTKLKRLDAYIDANLSKPIGLAELSAQLGLSEYYFCRKFKEATGISPYQYVLKKRVEFACTCLSRDDMSIQDIAFASGFGDPVQFSKQFRRLQGIQPSVYRARHAASARSIVSVG</sequence>
<dbReference type="SUPFAM" id="SSF46689">
    <property type="entry name" value="Homeodomain-like"/>
    <property type="match status" value="2"/>
</dbReference>
<dbReference type="InterPro" id="IPR050204">
    <property type="entry name" value="AraC_XylS_family_regulators"/>
</dbReference>
<dbReference type="PROSITE" id="PS01124">
    <property type="entry name" value="HTH_ARAC_FAMILY_2"/>
    <property type="match status" value="1"/>
</dbReference>
<evidence type="ECO:0000256" key="1">
    <source>
        <dbReference type="ARBA" id="ARBA00023015"/>
    </source>
</evidence>
<feature type="domain" description="HTH araC/xylS-type" evidence="4">
    <location>
        <begin position="197"/>
        <end position="295"/>
    </location>
</feature>
<dbReference type="SMART" id="SM00342">
    <property type="entry name" value="HTH_ARAC"/>
    <property type="match status" value="1"/>
</dbReference>
<reference evidence="5 6" key="1">
    <citation type="submission" date="2024-06" db="EMBL/GenBank/DDBJ databases">
        <title>Burkholderia sola in Mexico.</title>
        <authorList>
            <person name="Estrada P."/>
        </authorList>
    </citation>
    <scope>NUCLEOTIDE SEQUENCE [LARGE SCALE GENOMIC DNA]</scope>
    <source>
        <strain evidence="5 6">CpTa8-5</strain>
    </source>
</reference>
<evidence type="ECO:0000256" key="2">
    <source>
        <dbReference type="ARBA" id="ARBA00023125"/>
    </source>
</evidence>
<dbReference type="EMBL" id="JBEWCH010000008">
    <property type="protein sequence ID" value="MET1475594.1"/>
    <property type="molecule type" value="Genomic_DNA"/>
</dbReference>
<evidence type="ECO:0000256" key="3">
    <source>
        <dbReference type="ARBA" id="ARBA00023163"/>
    </source>
</evidence>
<protein>
    <submittedName>
        <fullName evidence="5">AraC family transcriptional regulator</fullName>
    </submittedName>
</protein>
<dbReference type="InterPro" id="IPR009057">
    <property type="entry name" value="Homeodomain-like_sf"/>
</dbReference>
<comment type="caution">
    <text evidence="5">The sequence shown here is derived from an EMBL/GenBank/DDBJ whole genome shotgun (WGS) entry which is preliminary data.</text>
</comment>
<accession>A0ABV2C914</accession>
<dbReference type="PANTHER" id="PTHR46796">
    <property type="entry name" value="HTH-TYPE TRANSCRIPTIONAL ACTIVATOR RHAS-RELATED"/>
    <property type="match status" value="1"/>
</dbReference>
<dbReference type="Pfam" id="PF12833">
    <property type="entry name" value="HTH_18"/>
    <property type="match status" value="1"/>
</dbReference>
<dbReference type="Gene3D" id="1.10.10.60">
    <property type="entry name" value="Homeodomain-like"/>
    <property type="match status" value="2"/>
</dbReference>
<keyword evidence="6" id="KW-1185">Reference proteome</keyword>
<dbReference type="InterPro" id="IPR018060">
    <property type="entry name" value="HTH_AraC"/>
</dbReference>
<dbReference type="RefSeq" id="WP_209925937.1">
    <property type="nucleotide sequence ID" value="NZ_JBEWCH010000008.1"/>
</dbReference>